<dbReference type="RefSeq" id="WP_070371710.1">
    <property type="nucleotide sequence ID" value="NZ_CABIIK010000001.1"/>
</dbReference>
<dbReference type="AlphaFoldDB" id="A0A1F2PGX3"/>
<dbReference type="Proteomes" id="UP000176244">
    <property type="component" value="Unassembled WGS sequence"/>
</dbReference>
<dbReference type="OrthoDB" id="1779643at2"/>
<comment type="caution">
    <text evidence="2">The sequence shown here is derived from an EMBL/GenBank/DDBJ whole genome shotgun (WGS) entry which is preliminary data.</text>
</comment>
<proteinExistence type="predicted"/>
<evidence type="ECO:0000256" key="1">
    <source>
        <dbReference type="SAM" id="Phobius"/>
    </source>
</evidence>
<gene>
    <name evidence="2" type="ORF">ACWI_24390</name>
</gene>
<keyword evidence="1" id="KW-0472">Membrane</keyword>
<feature type="transmembrane region" description="Helical" evidence="1">
    <location>
        <begin position="34"/>
        <end position="56"/>
    </location>
</feature>
<evidence type="ECO:0000313" key="3">
    <source>
        <dbReference type="Proteomes" id="UP000176244"/>
    </source>
</evidence>
<dbReference type="STRING" id="52694.ACWI_24390"/>
<organism evidence="2 3">
    <name type="scientific">Acetobacterium wieringae</name>
    <dbReference type="NCBI Taxonomy" id="52694"/>
    <lineage>
        <taxon>Bacteria</taxon>
        <taxon>Bacillati</taxon>
        <taxon>Bacillota</taxon>
        <taxon>Clostridia</taxon>
        <taxon>Eubacteriales</taxon>
        <taxon>Eubacteriaceae</taxon>
        <taxon>Acetobacterium</taxon>
    </lineage>
</organism>
<reference evidence="2 3" key="1">
    <citation type="submission" date="2015-09" db="EMBL/GenBank/DDBJ databases">
        <title>Genome sequence of Acetobacterium wieringae DSM 1911.</title>
        <authorList>
            <person name="Poehlein A."/>
            <person name="Bengelsdorf F.R."/>
            <person name="Schiel-Bengelsdorf B."/>
            <person name="Duerre P."/>
            <person name="Daniel R."/>
        </authorList>
    </citation>
    <scope>NUCLEOTIDE SEQUENCE [LARGE SCALE GENOMIC DNA]</scope>
    <source>
        <strain evidence="2 3">DSM 1911</strain>
    </source>
</reference>
<dbReference type="EMBL" id="LKEU01000033">
    <property type="protein sequence ID" value="OFV70234.1"/>
    <property type="molecule type" value="Genomic_DNA"/>
</dbReference>
<keyword evidence="1" id="KW-0812">Transmembrane</keyword>
<protein>
    <submittedName>
        <fullName evidence="2">Uncharacterized protein</fullName>
    </submittedName>
</protein>
<sequence length="71" mass="7949">MKATMRKELKIGLILFALFNLVNLFTNNLFPEVPALHFILGGLAGLAFCETIIGILPETTYTKLKKLKKNL</sequence>
<name>A0A1F2PGX3_9FIRM</name>
<keyword evidence="1" id="KW-1133">Transmembrane helix</keyword>
<evidence type="ECO:0000313" key="2">
    <source>
        <dbReference type="EMBL" id="OFV70234.1"/>
    </source>
</evidence>
<accession>A0A1F2PGX3</accession>